<dbReference type="Gene3D" id="2.170.130.10">
    <property type="entry name" value="TonB-dependent receptor, plug domain"/>
    <property type="match status" value="1"/>
</dbReference>
<feature type="signal peptide" evidence="12">
    <location>
        <begin position="1"/>
        <end position="19"/>
    </location>
</feature>
<evidence type="ECO:0000256" key="3">
    <source>
        <dbReference type="ARBA" id="ARBA00022452"/>
    </source>
</evidence>
<evidence type="ECO:0000256" key="2">
    <source>
        <dbReference type="ARBA" id="ARBA00022448"/>
    </source>
</evidence>
<keyword evidence="3 10" id="KW-1134">Transmembrane beta strand</keyword>
<keyword evidence="7 10" id="KW-0472">Membrane</keyword>
<dbReference type="EMBL" id="CZPZ01000003">
    <property type="protein sequence ID" value="CUS32660.1"/>
    <property type="molecule type" value="Genomic_DNA"/>
</dbReference>
<dbReference type="Gene3D" id="2.40.170.20">
    <property type="entry name" value="TonB-dependent receptor, beta-barrel domain"/>
    <property type="match status" value="1"/>
</dbReference>
<sequence length="672" mass="74638">MARYHLTFLPACLSFVAIALSMLCPVAARPEDSKNKSGAPLDQGIPVELQLLKEEETVSIASRYEQPISQAPSNVYVITDEDIRQSGAVDLPTVLRRIPGMEIIQMSGADFNVSVRGDNQLLANKLLVLVDGRSIYIDAQGTTFLKMLPVTLPEIKRIEVLKGPASSIYGFNAFDGIINIITKSPEEMKGTTMQIGGGEFGTLTGSAIHAGRAGKWNYRLSAGEEQNQQWRNRDALAFRTYKFNAHTEYALTSDSTLKVSGGFLDNNRFDGPTFRGAVVLNSQFVLPYANIVYERPDFFVRAYWNQFNALSDILTDPLLAAFLRTTDKNGGTRLDFLGNTYNLEAQHTLEWGGHRLIYGLNYRLNTFSGNSITGASQENRLGMYVQDEWKVTDRFTVVAGARYDLHTEINPTISPRASLLYQLTPAHTLRASVSMGYRPPALFDTHEDLRVQFLPPSGVTANVPVRGSHNLHPEQIIAYDIGYQGWYFNHRVRLRTDLFLNHISDLIDTGGNPLTGFNNSNVGEADIFGGEAGVECMATSWLSGYANYTYQEVTQRGADRGAPRFKINAGARGLWENGLSAEINYFHVGSATYPIEGFYSLSPTPPNERVRSYDLLNLRAAYRFWQQPAAAGYLRDAEVAVSAFNALNDTHKEHPLGDTLGSRVMGWLTARY</sequence>
<dbReference type="GO" id="GO:0009279">
    <property type="term" value="C:cell outer membrane"/>
    <property type="evidence" value="ECO:0007669"/>
    <property type="project" value="UniProtKB-SubCell"/>
</dbReference>
<protein>
    <submittedName>
        <fullName evidence="15">Putative TonB-dependent receptor</fullName>
    </submittedName>
</protein>
<evidence type="ECO:0000256" key="6">
    <source>
        <dbReference type="ARBA" id="ARBA00023077"/>
    </source>
</evidence>
<dbReference type="RefSeq" id="WP_245630851.1">
    <property type="nucleotide sequence ID" value="NZ_CZPZ01000003.1"/>
</dbReference>
<dbReference type="GO" id="GO:0044718">
    <property type="term" value="P:siderophore transmembrane transport"/>
    <property type="evidence" value="ECO:0007669"/>
    <property type="project" value="TreeGrafter"/>
</dbReference>
<keyword evidence="2 10" id="KW-0813">Transport</keyword>
<dbReference type="PANTHER" id="PTHR30069">
    <property type="entry name" value="TONB-DEPENDENT OUTER MEMBRANE RECEPTOR"/>
    <property type="match status" value="1"/>
</dbReference>
<feature type="domain" description="TonB-dependent receptor plug" evidence="14">
    <location>
        <begin position="68"/>
        <end position="176"/>
    </location>
</feature>
<keyword evidence="6 11" id="KW-0798">TonB box</keyword>
<dbReference type="PROSITE" id="PS52016">
    <property type="entry name" value="TONB_DEPENDENT_REC_3"/>
    <property type="match status" value="1"/>
</dbReference>
<organism evidence="15 16">
    <name type="scientific">Candidatus Nitrospira nitrificans</name>
    <dbReference type="NCBI Taxonomy" id="1742973"/>
    <lineage>
        <taxon>Bacteria</taxon>
        <taxon>Pseudomonadati</taxon>
        <taxon>Nitrospirota</taxon>
        <taxon>Nitrospiria</taxon>
        <taxon>Nitrospirales</taxon>
        <taxon>Nitrospiraceae</taxon>
        <taxon>Nitrospira</taxon>
    </lineage>
</organism>
<keyword evidence="16" id="KW-1185">Reference proteome</keyword>
<reference evidence="16" key="1">
    <citation type="submission" date="2015-10" db="EMBL/GenBank/DDBJ databases">
        <authorList>
            <person name="Luecker S."/>
            <person name="Luecker S."/>
        </authorList>
    </citation>
    <scope>NUCLEOTIDE SEQUENCE [LARGE SCALE GENOMIC DNA]</scope>
</reference>
<feature type="domain" description="TonB-dependent receptor-like beta-barrel" evidence="13">
    <location>
        <begin position="231"/>
        <end position="625"/>
    </location>
</feature>
<comment type="similarity">
    <text evidence="10 11">Belongs to the TonB-dependent receptor family.</text>
</comment>
<feature type="chain" id="PRO_5006623809" evidence="12">
    <location>
        <begin position="20"/>
        <end position="672"/>
    </location>
</feature>
<evidence type="ECO:0000256" key="8">
    <source>
        <dbReference type="ARBA" id="ARBA00023170"/>
    </source>
</evidence>
<dbReference type="CDD" id="cd01347">
    <property type="entry name" value="ligand_gated_channel"/>
    <property type="match status" value="1"/>
</dbReference>
<evidence type="ECO:0000256" key="10">
    <source>
        <dbReference type="PROSITE-ProRule" id="PRU01360"/>
    </source>
</evidence>
<name>A0A0S4LA68_9BACT</name>
<dbReference type="STRING" id="1742973.COMA2_110027"/>
<dbReference type="AlphaFoldDB" id="A0A0S4LA68"/>
<evidence type="ECO:0000256" key="4">
    <source>
        <dbReference type="ARBA" id="ARBA00022692"/>
    </source>
</evidence>
<evidence type="ECO:0000313" key="15">
    <source>
        <dbReference type="EMBL" id="CUS32660.1"/>
    </source>
</evidence>
<evidence type="ECO:0000259" key="14">
    <source>
        <dbReference type="Pfam" id="PF07715"/>
    </source>
</evidence>
<evidence type="ECO:0000256" key="5">
    <source>
        <dbReference type="ARBA" id="ARBA00022729"/>
    </source>
</evidence>
<accession>A0A0S4LA68</accession>
<keyword evidence="4 10" id="KW-0812">Transmembrane</keyword>
<dbReference type="InterPro" id="IPR012910">
    <property type="entry name" value="Plug_dom"/>
</dbReference>
<keyword evidence="9 10" id="KW-0998">Cell outer membrane</keyword>
<dbReference type="Pfam" id="PF00593">
    <property type="entry name" value="TonB_dep_Rec_b-barrel"/>
    <property type="match status" value="1"/>
</dbReference>
<dbReference type="InterPro" id="IPR000531">
    <property type="entry name" value="Beta-barrel_TonB"/>
</dbReference>
<dbReference type="InterPro" id="IPR039426">
    <property type="entry name" value="TonB-dep_rcpt-like"/>
</dbReference>
<dbReference type="PANTHER" id="PTHR30069:SF29">
    <property type="entry name" value="HEMOGLOBIN AND HEMOGLOBIN-HAPTOGLOBIN-BINDING PROTEIN 1-RELATED"/>
    <property type="match status" value="1"/>
</dbReference>
<keyword evidence="5 12" id="KW-0732">Signal</keyword>
<evidence type="ECO:0000256" key="7">
    <source>
        <dbReference type="ARBA" id="ARBA00023136"/>
    </source>
</evidence>
<evidence type="ECO:0000256" key="9">
    <source>
        <dbReference type="ARBA" id="ARBA00023237"/>
    </source>
</evidence>
<dbReference type="GO" id="GO:0015344">
    <property type="term" value="F:siderophore uptake transmembrane transporter activity"/>
    <property type="evidence" value="ECO:0007669"/>
    <property type="project" value="TreeGrafter"/>
</dbReference>
<evidence type="ECO:0000256" key="11">
    <source>
        <dbReference type="RuleBase" id="RU003357"/>
    </source>
</evidence>
<evidence type="ECO:0000313" key="16">
    <source>
        <dbReference type="Proteomes" id="UP000198736"/>
    </source>
</evidence>
<proteinExistence type="inferred from homology"/>
<dbReference type="Pfam" id="PF07715">
    <property type="entry name" value="Plug"/>
    <property type="match status" value="1"/>
</dbReference>
<evidence type="ECO:0000256" key="1">
    <source>
        <dbReference type="ARBA" id="ARBA00004571"/>
    </source>
</evidence>
<dbReference type="Proteomes" id="UP000198736">
    <property type="component" value="Unassembled WGS sequence"/>
</dbReference>
<evidence type="ECO:0000259" key="13">
    <source>
        <dbReference type="Pfam" id="PF00593"/>
    </source>
</evidence>
<keyword evidence="8 15" id="KW-0675">Receptor</keyword>
<evidence type="ECO:0000256" key="12">
    <source>
        <dbReference type="SAM" id="SignalP"/>
    </source>
</evidence>
<comment type="subcellular location">
    <subcellularLocation>
        <location evidence="1 10">Cell outer membrane</location>
        <topology evidence="1 10">Multi-pass membrane protein</topology>
    </subcellularLocation>
</comment>
<gene>
    <name evidence="15" type="ORF">COMA2_110027</name>
</gene>
<dbReference type="InterPro" id="IPR036942">
    <property type="entry name" value="Beta-barrel_TonB_sf"/>
</dbReference>
<dbReference type="SUPFAM" id="SSF56935">
    <property type="entry name" value="Porins"/>
    <property type="match status" value="1"/>
</dbReference>
<dbReference type="InterPro" id="IPR037066">
    <property type="entry name" value="Plug_dom_sf"/>
</dbReference>